<dbReference type="InterPro" id="IPR005467">
    <property type="entry name" value="His_kinase_dom"/>
</dbReference>
<dbReference type="AlphaFoldDB" id="A0A317FJ60"/>
<dbReference type="SMART" id="SM00388">
    <property type="entry name" value="HisKA"/>
    <property type="match status" value="1"/>
</dbReference>
<name>A0A317FJ60_9PROT</name>
<dbReference type="Gene3D" id="3.30.450.20">
    <property type="entry name" value="PAS domain"/>
    <property type="match status" value="4"/>
</dbReference>
<dbReference type="Pfam" id="PF02518">
    <property type="entry name" value="HATPase_c"/>
    <property type="match status" value="1"/>
</dbReference>
<gene>
    <name evidence="7" type="ORF">DFH01_06025</name>
</gene>
<keyword evidence="5" id="KW-0418">Kinase</keyword>
<dbReference type="EC" id="2.7.13.3" evidence="2"/>
<dbReference type="SMART" id="SM00091">
    <property type="entry name" value="PAS"/>
    <property type="match status" value="4"/>
</dbReference>
<evidence type="ECO:0000256" key="2">
    <source>
        <dbReference type="ARBA" id="ARBA00012438"/>
    </source>
</evidence>
<accession>A0A317FJ60</accession>
<evidence type="ECO:0000313" key="8">
    <source>
        <dbReference type="Proteomes" id="UP000245765"/>
    </source>
</evidence>
<dbReference type="OrthoDB" id="8477115at2"/>
<dbReference type="InterPro" id="IPR004358">
    <property type="entry name" value="Sig_transdc_His_kin-like_C"/>
</dbReference>
<dbReference type="PANTHER" id="PTHR43047">
    <property type="entry name" value="TWO-COMPONENT HISTIDINE PROTEIN KINASE"/>
    <property type="match status" value="1"/>
</dbReference>
<dbReference type="InterPro" id="IPR003661">
    <property type="entry name" value="HisK_dim/P_dom"/>
</dbReference>
<dbReference type="SMART" id="SM00387">
    <property type="entry name" value="HATPase_c"/>
    <property type="match status" value="1"/>
</dbReference>
<organism evidence="7 8">
    <name type="scientific">Falsiroseomonas bella</name>
    <dbReference type="NCBI Taxonomy" id="2184016"/>
    <lineage>
        <taxon>Bacteria</taxon>
        <taxon>Pseudomonadati</taxon>
        <taxon>Pseudomonadota</taxon>
        <taxon>Alphaproteobacteria</taxon>
        <taxon>Acetobacterales</taxon>
        <taxon>Roseomonadaceae</taxon>
        <taxon>Falsiroseomonas</taxon>
    </lineage>
</organism>
<sequence>MTDMAFAQRVLDSLPHAISAIDAEGRFAFANAAFWRALDLPPAACPLGSPVRVLVQRLAYRGLYGPGDPQAQVEAVLAIDRSRPTRRLVTQAEGSRAVEILSVPLPEGGFVNVGHDVTALVHAREEQAARARLLESTLAELRSGLMRFDPAMRVSFHNAAYEALAGLPGGAVRPGMTHRELVALLERHGQFSGNEEAEEVLAILERDRVVAATRERRRPSGKVLRFDVRPTSDGGCQVEATDISALKAAEDEARRRAALLDGILAALPHGVCVYGPDRRVAMVNDAYRCIMAGSPLAIGEHIEDIAARRIAEGEFSADYAADVLANPFGPNGPMGERVRHRRNGTAISIRGAPLPDGGHISVVTDVTALHEAQQELRQRAALQAAMLGTIRHGIILYGPDRRLLAANAKTAEMTGIPRDRLLPGRSMDELLDEQVARGQVTAEQAARMKGYDRSRPLRYTRDCPDGRVLDTVSEPTPDGGFVITYSDVTEDRAIRAELERARALAEAASEAKTRFLATMSHELRTPLNVVIGLSEAMGREHDLSRAREYAEMMNEAGRHLLQLVDDILDVARSQADALTVADLPICSAEVIASAIAAAMPMAKTRGLRLAAEFGERLPALRGDARRLRQVLDKLLSNALKFTPTGGSITVSAGLEGEALVIRVADTGIGIPPEERERMFEPFTQLDNSLSRQFPGSGLGLHLARTLTIALGGALTLEQPPGPGTVAVLRFPADRLLTISEDVTETAGAVPG</sequence>
<dbReference type="EMBL" id="QGNA01000001">
    <property type="protein sequence ID" value="PWS38805.1"/>
    <property type="molecule type" value="Genomic_DNA"/>
</dbReference>
<dbReference type="SUPFAM" id="SSF55785">
    <property type="entry name" value="PYP-like sensor domain (PAS domain)"/>
    <property type="match status" value="4"/>
</dbReference>
<comment type="caution">
    <text evidence="7">The sequence shown here is derived from an EMBL/GenBank/DDBJ whole genome shotgun (WGS) entry which is preliminary data.</text>
</comment>
<protein>
    <recommendedName>
        <fullName evidence="2">histidine kinase</fullName>
        <ecNumber evidence="2">2.7.13.3</ecNumber>
    </recommendedName>
</protein>
<dbReference type="SUPFAM" id="SSF55874">
    <property type="entry name" value="ATPase domain of HSP90 chaperone/DNA topoisomerase II/histidine kinase"/>
    <property type="match status" value="1"/>
</dbReference>
<keyword evidence="4" id="KW-0808">Transferase</keyword>
<dbReference type="InterPro" id="IPR036097">
    <property type="entry name" value="HisK_dim/P_sf"/>
</dbReference>
<keyword evidence="3" id="KW-0597">Phosphoprotein</keyword>
<feature type="domain" description="Histidine kinase" evidence="6">
    <location>
        <begin position="518"/>
        <end position="734"/>
    </location>
</feature>
<evidence type="ECO:0000256" key="1">
    <source>
        <dbReference type="ARBA" id="ARBA00000085"/>
    </source>
</evidence>
<evidence type="ECO:0000259" key="6">
    <source>
        <dbReference type="PROSITE" id="PS50109"/>
    </source>
</evidence>
<keyword evidence="8" id="KW-1185">Reference proteome</keyword>
<dbReference type="Pfam" id="PF12860">
    <property type="entry name" value="PAS_7"/>
    <property type="match status" value="4"/>
</dbReference>
<dbReference type="SUPFAM" id="SSF47384">
    <property type="entry name" value="Homodimeric domain of signal transducing histidine kinase"/>
    <property type="match status" value="1"/>
</dbReference>
<dbReference type="PRINTS" id="PR00344">
    <property type="entry name" value="BCTRLSENSOR"/>
</dbReference>
<comment type="catalytic activity">
    <reaction evidence="1">
        <text>ATP + protein L-histidine = ADP + protein N-phospho-L-histidine.</text>
        <dbReference type="EC" id="2.7.13.3"/>
    </reaction>
</comment>
<dbReference type="Gene3D" id="1.10.287.130">
    <property type="match status" value="1"/>
</dbReference>
<dbReference type="Proteomes" id="UP000245765">
    <property type="component" value="Unassembled WGS sequence"/>
</dbReference>
<dbReference type="Pfam" id="PF00512">
    <property type="entry name" value="HisKA"/>
    <property type="match status" value="1"/>
</dbReference>
<dbReference type="InterPro" id="IPR003594">
    <property type="entry name" value="HATPase_dom"/>
</dbReference>
<dbReference type="PROSITE" id="PS50109">
    <property type="entry name" value="HIS_KIN"/>
    <property type="match status" value="1"/>
</dbReference>
<evidence type="ECO:0000313" key="7">
    <source>
        <dbReference type="EMBL" id="PWS38805.1"/>
    </source>
</evidence>
<dbReference type="GO" id="GO:0000155">
    <property type="term" value="F:phosphorelay sensor kinase activity"/>
    <property type="evidence" value="ECO:0007669"/>
    <property type="project" value="InterPro"/>
</dbReference>
<evidence type="ECO:0000256" key="5">
    <source>
        <dbReference type="ARBA" id="ARBA00022777"/>
    </source>
</evidence>
<proteinExistence type="predicted"/>
<dbReference type="InterPro" id="IPR035965">
    <property type="entry name" value="PAS-like_dom_sf"/>
</dbReference>
<reference evidence="8" key="1">
    <citation type="submission" date="2018-05" db="EMBL/GenBank/DDBJ databases">
        <authorList>
            <person name="Du Z."/>
            <person name="Wang X."/>
        </authorList>
    </citation>
    <scope>NUCLEOTIDE SEQUENCE [LARGE SCALE GENOMIC DNA]</scope>
    <source>
        <strain evidence="8">CQN31</strain>
    </source>
</reference>
<dbReference type="CDD" id="cd00082">
    <property type="entry name" value="HisKA"/>
    <property type="match status" value="1"/>
</dbReference>
<dbReference type="InterPro" id="IPR036890">
    <property type="entry name" value="HATPase_C_sf"/>
</dbReference>
<evidence type="ECO:0000256" key="3">
    <source>
        <dbReference type="ARBA" id="ARBA00022553"/>
    </source>
</evidence>
<dbReference type="InterPro" id="IPR000014">
    <property type="entry name" value="PAS"/>
</dbReference>
<evidence type="ECO:0000256" key="4">
    <source>
        <dbReference type="ARBA" id="ARBA00022679"/>
    </source>
</evidence>
<dbReference type="RefSeq" id="WP_109869426.1">
    <property type="nucleotide sequence ID" value="NZ_QGNA01000001.1"/>
</dbReference>
<dbReference type="Gene3D" id="3.30.565.10">
    <property type="entry name" value="Histidine kinase-like ATPase, C-terminal domain"/>
    <property type="match status" value="1"/>
</dbReference>